<proteinExistence type="predicted"/>
<dbReference type="AlphaFoldDB" id="A0A8D8DU40"/>
<reference evidence="1" key="1">
    <citation type="submission" date="2021-05" db="EMBL/GenBank/DDBJ databases">
        <authorList>
            <person name="Alioto T."/>
            <person name="Alioto T."/>
            <person name="Gomez Garrido J."/>
        </authorList>
    </citation>
    <scope>NUCLEOTIDE SEQUENCE</scope>
</reference>
<organism evidence="1">
    <name type="scientific">Culex pipiens</name>
    <name type="common">House mosquito</name>
    <dbReference type="NCBI Taxonomy" id="7175"/>
    <lineage>
        <taxon>Eukaryota</taxon>
        <taxon>Metazoa</taxon>
        <taxon>Ecdysozoa</taxon>
        <taxon>Arthropoda</taxon>
        <taxon>Hexapoda</taxon>
        <taxon>Insecta</taxon>
        <taxon>Pterygota</taxon>
        <taxon>Neoptera</taxon>
        <taxon>Endopterygota</taxon>
        <taxon>Diptera</taxon>
        <taxon>Nematocera</taxon>
        <taxon>Culicoidea</taxon>
        <taxon>Culicidae</taxon>
        <taxon>Culicinae</taxon>
        <taxon>Culicini</taxon>
        <taxon>Culex</taxon>
        <taxon>Culex</taxon>
    </lineage>
</organism>
<dbReference type="EMBL" id="HBUE01176334">
    <property type="protein sequence ID" value="CAG6517943.1"/>
    <property type="molecule type" value="Transcribed_RNA"/>
</dbReference>
<accession>A0A8D8DU40</accession>
<dbReference type="EMBL" id="HBUE01281851">
    <property type="protein sequence ID" value="CAG6569475.1"/>
    <property type="molecule type" value="Transcribed_RNA"/>
</dbReference>
<protein>
    <submittedName>
        <fullName evidence="1">(northern house mosquito) hypothetical protein</fullName>
    </submittedName>
</protein>
<sequence length="107" mass="12174">MVEFSSDSSRERFECCFFSCCKSLMFRIFSTLESAVALASITPSRPGHTNFRAVWSWTTLACLRSFMPNVVSSSRRIIRLPAAPELVPIADERSKPWDFFLAKRSSL</sequence>
<name>A0A8D8DU40_CULPI</name>
<evidence type="ECO:0000313" key="1">
    <source>
        <dbReference type="EMBL" id="CAG6517943.1"/>
    </source>
</evidence>